<sequence>MSPPRPPEGSRATMKHPSAGQQTGRSASHNVTDTAATPEQEADRVDVLLTNCGPVDLLIHNTSKMSGTNAEVCHQILTHPSIHLDSLALSAELSLKGVCDTALQELETANQSLLARLAVAVSVAEEGATEIQRLHESKDVMEQHVHELQATIQQRDVEALRCTQLVAEYQEKEQAMTVLLHG</sequence>
<protein>
    <submittedName>
        <fullName evidence="2">Uncharacterized protein</fullName>
    </submittedName>
</protein>
<evidence type="ECO:0000313" key="2">
    <source>
        <dbReference type="EMBL" id="KAK5073424.1"/>
    </source>
</evidence>
<reference evidence="2 3" key="1">
    <citation type="submission" date="2023-08" db="EMBL/GenBank/DDBJ databases">
        <title>Black Yeasts Isolated from many extreme environments.</title>
        <authorList>
            <person name="Coleine C."/>
            <person name="Stajich J.E."/>
            <person name="Selbmann L."/>
        </authorList>
    </citation>
    <scope>NUCLEOTIDE SEQUENCE [LARGE SCALE GENOMIC DNA]</scope>
    <source>
        <strain evidence="2 3">CCFEE 5885</strain>
    </source>
</reference>
<keyword evidence="3" id="KW-1185">Reference proteome</keyword>
<proteinExistence type="predicted"/>
<feature type="region of interest" description="Disordered" evidence="1">
    <location>
        <begin position="1"/>
        <end position="42"/>
    </location>
</feature>
<dbReference type="Proteomes" id="UP001345013">
    <property type="component" value="Unassembled WGS sequence"/>
</dbReference>
<feature type="compositionally biased region" description="Polar residues" evidence="1">
    <location>
        <begin position="19"/>
        <end position="37"/>
    </location>
</feature>
<evidence type="ECO:0000256" key="1">
    <source>
        <dbReference type="SAM" id="MobiDB-lite"/>
    </source>
</evidence>
<comment type="caution">
    <text evidence="2">The sequence shown here is derived from an EMBL/GenBank/DDBJ whole genome shotgun (WGS) entry which is preliminary data.</text>
</comment>
<gene>
    <name evidence="2" type="ORF">LTR24_010261</name>
</gene>
<accession>A0ABR0JVC9</accession>
<dbReference type="EMBL" id="JAVRRG010000294">
    <property type="protein sequence ID" value="KAK5073424.1"/>
    <property type="molecule type" value="Genomic_DNA"/>
</dbReference>
<evidence type="ECO:0000313" key="3">
    <source>
        <dbReference type="Proteomes" id="UP001345013"/>
    </source>
</evidence>
<organism evidence="2 3">
    <name type="scientific">Lithohypha guttulata</name>
    <dbReference type="NCBI Taxonomy" id="1690604"/>
    <lineage>
        <taxon>Eukaryota</taxon>
        <taxon>Fungi</taxon>
        <taxon>Dikarya</taxon>
        <taxon>Ascomycota</taxon>
        <taxon>Pezizomycotina</taxon>
        <taxon>Eurotiomycetes</taxon>
        <taxon>Chaetothyriomycetidae</taxon>
        <taxon>Chaetothyriales</taxon>
        <taxon>Trichomeriaceae</taxon>
        <taxon>Lithohypha</taxon>
    </lineage>
</organism>
<name>A0ABR0JVC9_9EURO</name>